<evidence type="ECO:0000256" key="7">
    <source>
        <dbReference type="ARBA" id="ARBA00074524"/>
    </source>
</evidence>
<dbReference type="Pfam" id="PF00627">
    <property type="entry name" value="UBA"/>
    <property type="match status" value="1"/>
</dbReference>
<evidence type="ECO:0000313" key="11">
    <source>
        <dbReference type="EMBL" id="KAJ8407750.1"/>
    </source>
</evidence>
<sequence>MAIPEWRLSLKLMDHPSLPKTVLHFPETEPGDVTPGGYRIGTLKQLVAAHLPDSVPDPELIELVYCGRKLKDDLTLDYYGLLPGSTVHVLKKSWPEPEVNPEPVDRATAAREFRVLQAALHTSTAYRDSVFKMLNNKESLDQIIVATPGLSTDPVALGVLQDKDLFIQFTDPNMLDMLISSHPALVSAIILVLHSVAGSVPAQPSTSSSRNVSSSSYSDMPGGFLFEGMSDDEEDFQPGNRAGPSTSAGGSSGARPATLGYSGAVGPRPITQSELATALALASTPESSAVTPTTETRYSGASSGVSPVPAGTPITNDIFNQALQQALQVSSMSSLQSQWQSQLQQLRDMGIRDEELILRALQATGGDIQAALELIFAGGAP</sequence>
<reference evidence="11" key="1">
    <citation type="journal article" date="2023" name="Science">
        <title>Genome structures resolve the early diversification of teleost fishes.</title>
        <authorList>
            <person name="Parey E."/>
            <person name="Louis A."/>
            <person name="Montfort J."/>
            <person name="Bouchez O."/>
            <person name="Roques C."/>
            <person name="Iampietro C."/>
            <person name="Lluch J."/>
            <person name="Castinel A."/>
            <person name="Donnadieu C."/>
            <person name="Desvignes T."/>
            <person name="Floi Bucao C."/>
            <person name="Jouanno E."/>
            <person name="Wen M."/>
            <person name="Mejri S."/>
            <person name="Dirks R."/>
            <person name="Jansen H."/>
            <person name="Henkel C."/>
            <person name="Chen W.J."/>
            <person name="Zahm M."/>
            <person name="Cabau C."/>
            <person name="Klopp C."/>
            <person name="Thompson A.W."/>
            <person name="Robinson-Rechavi M."/>
            <person name="Braasch I."/>
            <person name="Lecointre G."/>
            <person name="Bobe J."/>
            <person name="Postlethwait J.H."/>
            <person name="Berthelot C."/>
            <person name="Roest Crollius H."/>
            <person name="Guiguen Y."/>
        </authorList>
    </citation>
    <scope>NUCLEOTIDE SEQUENCE</scope>
    <source>
        <strain evidence="11">NC1722</strain>
    </source>
</reference>
<comment type="subunit">
    <text evidence="6">Binds ubiquitin. Interacts with MAVS; this interaction enhances TRIM21-dependent 'Lys-27'-linked polyubiquitination of MAVS.</text>
</comment>
<dbReference type="Gene3D" id="3.10.20.90">
    <property type="entry name" value="Phosphatidylinositol 3-kinase Catalytic Subunit, Chain A, domain 1"/>
    <property type="match status" value="1"/>
</dbReference>
<evidence type="ECO:0000256" key="1">
    <source>
        <dbReference type="ARBA" id="ARBA00022553"/>
    </source>
</evidence>
<protein>
    <recommendedName>
        <fullName evidence="7">Ubiquitin-like protein 7</fullName>
    </recommendedName>
</protein>
<dbReference type="AlphaFoldDB" id="A0AAD7SS22"/>
<evidence type="ECO:0000256" key="4">
    <source>
        <dbReference type="ARBA" id="ARBA00022859"/>
    </source>
</evidence>
<dbReference type="PROSITE" id="PS50053">
    <property type="entry name" value="UBIQUITIN_2"/>
    <property type="match status" value="1"/>
</dbReference>
<dbReference type="PROSITE" id="PS50030">
    <property type="entry name" value="UBA"/>
    <property type="match status" value="1"/>
</dbReference>
<evidence type="ECO:0000259" key="10">
    <source>
        <dbReference type="PROSITE" id="PS50053"/>
    </source>
</evidence>
<dbReference type="Pfam" id="PF00240">
    <property type="entry name" value="ubiquitin"/>
    <property type="match status" value="1"/>
</dbReference>
<dbReference type="GO" id="GO:0031593">
    <property type="term" value="F:polyubiquitin modification-dependent protein binding"/>
    <property type="evidence" value="ECO:0007669"/>
    <property type="project" value="TreeGrafter"/>
</dbReference>
<comment type="caution">
    <text evidence="11">The sequence shown here is derived from an EMBL/GenBank/DDBJ whole genome shotgun (WGS) entry which is preliminary data.</text>
</comment>
<accession>A0AAD7SS22</accession>
<keyword evidence="4" id="KW-0391">Immunity</keyword>
<dbReference type="InterPro" id="IPR015940">
    <property type="entry name" value="UBA"/>
</dbReference>
<organism evidence="11 12">
    <name type="scientific">Aldrovandia affinis</name>
    <dbReference type="NCBI Taxonomy" id="143900"/>
    <lineage>
        <taxon>Eukaryota</taxon>
        <taxon>Metazoa</taxon>
        <taxon>Chordata</taxon>
        <taxon>Craniata</taxon>
        <taxon>Vertebrata</taxon>
        <taxon>Euteleostomi</taxon>
        <taxon>Actinopterygii</taxon>
        <taxon>Neopterygii</taxon>
        <taxon>Teleostei</taxon>
        <taxon>Notacanthiformes</taxon>
        <taxon>Halosauridae</taxon>
        <taxon>Aldrovandia</taxon>
    </lineage>
</organism>
<dbReference type="SMART" id="SM00213">
    <property type="entry name" value="UBQ"/>
    <property type="match status" value="1"/>
</dbReference>
<dbReference type="InterPro" id="IPR047877">
    <property type="entry name" value="UBL7_Ubl"/>
</dbReference>
<dbReference type="InterPro" id="IPR047878">
    <property type="entry name" value="UBL7_UBA"/>
</dbReference>
<dbReference type="SUPFAM" id="SSF54236">
    <property type="entry name" value="Ubiquitin-like"/>
    <property type="match status" value="1"/>
</dbReference>
<dbReference type="EMBL" id="JAINUG010000037">
    <property type="protein sequence ID" value="KAJ8407750.1"/>
    <property type="molecule type" value="Genomic_DNA"/>
</dbReference>
<dbReference type="Gene3D" id="1.10.8.10">
    <property type="entry name" value="DNA helicase RuvA subunit, C-terminal domain"/>
    <property type="match status" value="1"/>
</dbReference>
<dbReference type="SMART" id="SM00165">
    <property type="entry name" value="UBA"/>
    <property type="match status" value="1"/>
</dbReference>
<evidence type="ECO:0000256" key="5">
    <source>
        <dbReference type="ARBA" id="ARBA00057016"/>
    </source>
</evidence>
<feature type="region of interest" description="Disordered" evidence="8">
    <location>
        <begin position="223"/>
        <end position="266"/>
    </location>
</feature>
<dbReference type="PANTHER" id="PTHR10677">
    <property type="entry name" value="UBIQUILIN"/>
    <property type="match status" value="1"/>
</dbReference>
<evidence type="ECO:0000256" key="2">
    <source>
        <dbReference type="ARBA" id="ARBA00022588"/>
    </source>
</evidence>
<keyword evidence="2" id="KW-0399">Innate immunity</keyword>
<dbReference type="InterPro" id="IPR000626">
    <property type="entry name" value="Ubiquitin-like_dom"/>
</dbReference>
<keyword evidence="1" id="KW-0597">Phosphoprotein</keyword>
<feature type="region of interest" description="Disordered" evidence="8">
    <location>
        <begin position="283"/>
        <end position="305"/>
    </location>
</feature>
<dbReference type="InterPro" id="IPR015496">
    <property type="entry name" value="Ubiquilin"/>
</dbReference>
<dbReference type="CDD" id="cd01815">
    <property type="entry name" value="Ubl_UBL7"/>
    <property type="match status" value="1"/>
</dbReference>
<keyword evidence="12" id="KW-1185">Reference proteome</keyword>
<dbReference type="Proteomes" id="UP001221898">
    <property type="component" value="Unassembled WGS sequence"/>
</dbReference>
<dbReference type="FunFam" id="1.10.8.10:FF:000192">
    <property type="entry name" value="Ubiquitin-like 7b (bone marrow stromal cell-derived)"/>
    <property type="match status" value="1"/>
</dbReference>
<comment type="function">
    <text evidence="5">Interferon-stimulated protein that positively regulates RNA virus-triggered innate immune signaling. Mechanistically, promotes 'Lys-27'-linked polyubiquitination of MAVS through TRIM21 leading to enhanced the IFN signaling pathway.</text>
</comment>
<feature type="domain" description="Ubiquitin-like" evidence="10">
    <location>
        <begin position="40"/>
        <end position="92"/>
    </location>
</feature>
<feature type="compositionally biased region" description="Polar residues" evidence="8">
    <location>
        <begin position="290"/>
        <end position="305"/>
    </location>
</feature>
<evidence type="ECO:0000313" key="12">
    <source>
        <dbReference type="Proteomes" id="UP001221898"/>
    </source>
</evidence>
<keyword evidence="3" id="KW-0833">Ubl conjugation pathway</keyword>
<evidence type="ECO:0000256" key="8">
    <source>
        <dbReference type="SAM" id="MobiDB-lite"/>
    </source>
</evidence>
<dbReference type="GO" id="GO:0045087">
    <property type="term" value="P:innate immune response"/>
    <property type="evidence" value="ECO:0007669"/>
    <property type="project" value="UniProtKB-KW"/>
</dbReference>
<proteinExistence type="predicted"/>
<gene>
    <name evidence="11" type="ORF">AAFF_G00267940</name>
</gene>
<feature type="domain" description="UBA" evidence="9">
    <location>
        <begin position="334"/>
        <end position="378"/>
    </location>
</feature>
<evidence type="ECO:0000259" key="9">
    <source>
        <dbReference type="PROSITE" id="PS50030"/>
    </source>
</evidence>
<dbReference type="GO" id="GO:0006511">
    <property type="term" value="P:ubiquitin-dependent protein catabolic process"/>
    <property type="evidence" value="ECO:0007669"/>
    <property type="project" value="TreeGrafter"/>
</dbReference>
<dbReference type="CDD" id="cd14326">
    <property type="entry name" value="UBA_UBL7"/>
    <property type="match status" value="1"/>
</dbReference>
<dbReference type="FunFam" id="3.10.20.90:FF:000139">
    <property type="entry name" value="ubiquitin-like protein 7"/>
    <property type="match status" value="1"/>
</dbReference>
<dbReference type="PANTHER" id="PTHR10677:SF25">
    <property type="entry name" value="UBIQUITIN-LIKE PROTEIN 7"/>
    <property type="match status" value="1"/>
</dbReference>
<evidence type="ECO:0000256" key="6">
    <source>
        <dbReference type="ARBA" id="ARBA00062414"/>
    </source>
</evidence>
<evidence type="ECO:0000256" key="3">
    <source>
        <dbReference type="ARBA" id="ARBA00022786"/>
    </source>
</evidence>
<dbReference type="InterPro" id="IPR009060">
    <property type="entry name" value="UBA-like_sf"/>
</dbReference>
<dbReference type="SUPFAM" id="SSF46934">
    <property type="entry name" value="UBA-like"/>
    <property type="match status" value="1"/>
</dbReference>
<dbReference type="InterPro" id="IPR029071">
    <property type="entry name" value="Ubiquitin-like_domsf"/>
</dbReference>
<dbReference type="GO" id="GO:0005829">
    <property type="term" value="C:cytosol"/>
    <property type="evidence" value="ECO:0007669"/>
    <property type="project" value="TreeGrafter"/>
</dbReference>
<feature type="compositionally biased region" description="Low complexity" evidence="8">
    <location>
        <begin position="241"/>
        <end position="258"/>
    </location>
</feature>
<name>A0AAD7SS22_9TELE</name>